<dbReference type="AlphaFoldDB" id="A0A6A5C8S2"/>
<dbReference type="EMBL" id="VFQX01000013">
    <property type="protein sequence ID" value="KAF0981679.1"/>
    <property type="molecule type" value="Genomic_DNA"/>
</dbReference>
<feature type="region of interest" description="Disordered" evidence="1">
    <location>
        <begin position="210"/>
        <end position="243"/>
    </location>
</feature>
<comment type="caution">
    <text evidence="2">The sequence shown here is derived from an EMBL/GenBank/DDBJ whole genome shotgun (WGS) entry which is preliminary data.</text>
</comment>
<dbReference type="Proteomes" id="UP000444721">
    <property type="component" value="Unassembled WGS sequence"/>
</dbReference>
<dbReference type="Gene3D" id="1.25.40.10">
    <property type="entry name" value="Tetratricopeptide repeat domain"/>
    <property type="match status" value="1"/>
</dbReference>
<dbReference type="VEuPathDB" id="AmoebaDB:NfTy_039690"/>
<dbReference type="OMA" id="LIHYKIA"/>
<dbReference type="SUPFAM" id="SSF48452">
    <property type="entry name" value="TPR-like"/>
    <property type="match status" value="1"/>
</dbReference>
<feature type="compositionally biased region" description="Polar residues" evidence="1">
    <location>
        <begin position="49"/>
        <end position="61"/>
    </location>
</feature>
<name>A0A6A5C8S2_NAEFO</name>
<protein>
    <submittedName>
        <fullName evidence="2">Uncharacterized protein</fullName>
    </submittedName>
</protein>
<reference evidence="2 3" key="1">
    <citation type="journal article" date="2019" name="Sci. Rep.">
        <title>Nanopore sequencing improves the draft genome of the human pathogenic amoeba Naegleria fowleri.</title>
        <authorList>
            <person name="Liechti N."/>
            <person name="Schurch N."/>
            <person name="Bruggmann R."/>
            <person name="Wittwer M."/>
        </authorList>
    </citation>
    <scope>NUCLEOTIDE SEQUENCE [LARGE SCALE GENOMIC DNA]</scope>
    <source>
        <strain evidence="2 3">ATCC 30894</strain>
    </source>
</reference>
<feature type="compositionally biased region" description="Polar residues" evidence="1">
    <location>
        <begin position="213"/>
        <end position="243"/>
    </location>
</feature>
<dbReference type="RefSeq" id="XP_044566392.1">
    <property type="nucleotide sequence ID" value="XM_044702844.1"/>
</dbReference>
<feature type="compositionally biased region" description="Polar residues" evidence="1">
    <location>
        <begin position="27"/>
        <end position="37"/>
    </location>
</feature>
<evidence type="ECO:0000256" key="1">
    <source>
        <dbReference type="SAM" id="MobiDB-lite"/>
    </source>
</evidence>
<proteinExistence type="predicted"/>
<dbReference type="InterPro" id="IPR019734">
    <property type="entry name" value="TPR_rpt"/>
</dbReference>
<sequence>MTQHTSSPTAIRTISHKRNKPSSSSSTQAKLSASRLSSGMFRKSHNEKPTSSPKNNQNGITPRQDYVSVESLRLKLSQNLFSSEKKKKEEEEAGYSLLRQSFEKINAISPNTAQNLPSLSPTHQSSQIATSKLFPSSSNTNTTSTMSSQIFPIQQFDTLKKSMPETKTARSSKEGVSIPSLQLGKTAREETDTFVRGFQYIERLNQRAKSAGYSRSNLSSSRTTQNPGFFSSRSIKSTIPQESKLNAEKLSQWENYENKREEEIHSEAVISSTLEPLRLQYDPSQIRMSPVSLVNSHGGNNSKKNMIKDMKMMAEACSRAGRLKMEGLIHYKIANKYEELGDDLSAIPHYERFLAINEGLKDEMAQCLALNCLGVLYQRMGGTENLNTALKYHMMQWDISEPQAQVVSNINMGIIFQQLGHYENASDNYKMAYQQAHKIGDKQGESIALANLGILGKEQGDLVTAQTCMEKHLSLSETLNNPVGEGEAYQQLGILASKKGEGDLAVKMLHKARNIAMQYDKKKADQISCNIGIIEGNTRFEEYMKTIGQNY</sequence>
<dbReference type="OrthoDB" id="286233at2759"/>
<evidence type="ECO:0000313" key="2">
    <source>
        <dbReference type="EMBL" id="KAF0981679.1"/>
    </source>
</evidence>
<keyword evidence="3" id="KW-1185">Reference proteome</keyword>
<feature type="compositionally biased region" description="Polar residues" evidence="1">
    <location>
        <begin position="1"/>
        <end position="12"/>
    </location>
</feature>
<evidence type="ECO:0000313" key="3">
    <source>
        <dbReference type="Proteomes" id="UP000444721"/>
    </source>
</evidence>
<dbReference type="VEuPathDB" id="AmoebaDB:NF0122490"/>
<dbReference type="VEuPathDB" id="AmoebaDB:FDP41_012336"/>
<feature type="region of interest" description="Disordered" evidence="1">
    <location>
        <begin position="1"/>
        <end position="62"/>
    </location>
</feature>
<dbReference type="PANTHER" id="PTHR10098">
    <property type="entry name" value="RAPSYN-RELATED"/>
    <property type="match status" value="1"/>
</dbReference>
<dbReference type="GeneID" id="68119551"/>
<accession>A0A6A5C8S2</accession>
<dbReference type="InterPro" id="IPR011990">
    <property type="entry name" value="TPR-like_helical_dom_sf"/>
</dbReference>
<dbReference type="PANTHER" id="PTHR10098:SF108">
    <property type="entry name" value="TETRATRICOPEPTIDE REPEAT PROTEIN 28"/>
    <property type="match status" value="1"/>
</dbReference>
<organism evidence="2 3">
    <name type="scientific">Naegleria fowleri</name>
    <name type="common">Brain eating amoeba</name>
    <dbReference type="NCBI Taxonomy" id="5763"/>
    <lineage>
        <taxon>Eukaryota</taxon>
        <taxon>Discoba</taxon>
        <taxon>Heterolobosea</taxon>
        <taxon>Tetramitia</taxon>
        <taxon>Eutetramitia</taxon>
        <taxon>Vahlkampfiidae</taxon>
        <taxon>Naegleria</taxon>
    </lineage>
</organism>
<dbReference type="SMART" id="SM00028">
    <property type="entry name" value="TPR"/>
    <property type="match status" value="4"/>
</dbReference>
<gene>
    <name evidence="2" type="ORF">FDP41_012336</name>
</gene>
<dbReference type="SUPFAM" id="SSF81901">
    <property type="entry name" value="HCP-like"/>
    <property type="match status" value="1"/>
</dbReference>